<feature type="compositionally biased region" description="Basic and acidic residues" evidence="1">
    <location>
        <begin position="1"/>
        <end position="21"/>
    </location>
</feature>
<keyword evidence="3" id="KW-1185">Reference proteome</keyword>
<gene>
    <name evidence="2" type="ORF">CCAP1982_LOCUS7310</name>
</gene>
<organism evidence="2 3">
    <name type="scientific">Ceratitis capitata</name>
    <name type="common">Mediterranean fruit fly</name>
    <name type="synonym">Tephritis capitata</name>
    <dbReference type="NCBI Taxonomy" id="7213"/>
    <lineage>
        <taxon>Eukaryota</taxon>
        <taxon>Metazoa</taxon>
        <taxon>Ecdysozoa</taxon>
        <taxon>Arthropoda</taxon>
        <taxon>Hexapoda</taxon>
        <taxon>Insecta</taxon>
        <taxon>Pterygota</taxon>
        <taxon>Neoptera</taxon>
        <taxon>Endopterygota</taxon>
        <taxon>Diptera</taxon>
        <taxon>Brachycera</taxon>
        <taxon>Muscomorpha</taxon>
        <taxon>Tephritoidea</taxon>
        <taxon>Tephritidae</taxon>
        <taxon>Ceratitis</taxon>
        <taxon>Ceratitis</taxon>
    </lineage>
</organism>
<comment type="caution">
    <text evidence="2">The sequence shown here is derived from an EMBL/GenBank/DDBJ whole genome shotgun (WGS) entry which is preliminary data.</text>
</comment>
<dbReference type="EMBL" id="CAJHJT010000012">
    <property type="protein sequence ID" value="CAD6998756.1"/>
    <property type="molecule type" value="Genomic_DNA"/>
</dbReference>
<reference evidence="2" key="1">
    <citation type="submission" date="2020-11" db="EMBL/GenBank/DDBJ databases">
        <authorList>
            <person name="Whitehead M."/>
        </authorList>
    </citation>
    <scope>NUCLEOTIDE SEQUENCE</scope>
    <source>
        <strain evidence="2">EGII</strain>
    </source>
</reference>
<protein>
    <submittedName>
        <fullName evidence="2">(Mediterranean fruit fly) hypothetical protein</fullName>
    </submittedName>
</protein>
<dbReference type="Proteomes" id="UP000606786">
    <property type="component" value="Unassembled WGS sequence"/>
</dbReference>
<name>A0A811ULI3_CERCA</name>
<evidence type="ECO:0000256" key="1">
    <source>
        <dbReference type="SAM" id="MobiDB-lite"/>
    </source>
</evidence>
<dbReference type="AlphaFoldDB" id="A0A811ULI3"/>
<proteinExistence type="predicted"/>
<evidence type="ECO:0000313" key="2">
    <source>
        <dbReference type="EMBL" id="CAD6998756.1"/>
    </source>
</evidence>
<evidence type="ECO:0000313" key="3">
    <source>
        <dbReference type="Proteomes" id="UP000606786"/>
    </source>
</evidence>
<feature type="region of interest" description="Disordered" evidence="1">
    <location>
        <begin position="1"/>
        <end position="30"/>
    </location>
</feature>
<accession>A0A811ULI3</accession>
<sequence length="97" mass="11151">MIDMRDYRFDGEHAKSTRTEDSGSVQNLLPRPYNGGILSIGFFVERDSGDEERVSSIQNMRTIQNSYNRSDHSRAKDIRPVQQRRGSFDKLLSGKID</sequence>
<feature type="region of interest" description="Disordered" evidence="1">
    <location>
        <begin position="64"/>
        <end position="97"/>
    </location>
</feature>
<feature type="non-terminal residue" evidence="2">
    <location>
        <position position="97"/>
    </location>
</feature>
<feature type="compositionally biased region" description="Basic and acidic residues" evidence="1">
    <location>
        <begin position="69"/>
        <end position="79"/>
    </location>
</feature>